<dbReference type="AlphaFoldDB" id="A0A2M4DA92"/>
<sequence>MEKMLLRKLIALLLLLMALPGTDGAAVPWCFPTPPPPPPPPPSPSSARPANRGPSDEEGYTLCRDPLLRGVVLAG</sequence>
<keyword evidence="2" id="KW-0732">Signal</keyword>
<feature type="compositionally biased region" description="Pro residues" evidence="1">
    <location>
        <begin position="31"/>
        <end position="44"/>
    </location>
</feature>
<evidence type="ECO:0000256" key="2">
    <source>
        <dbReference type="SAM" id="SignalP"/>
    </source>
</evidence>
<feature type="region of interest" description="Disordered" evidence="1">
    <location>
        <begin position="27"/>
        <end position="61"/>
    </location>
</feature>
<evidence type="ECO:0000256" key="1">
    <source>
        <dbReference type="SAM" id="MobiDB-lite"/>
    </source>
</evidence>
<dbReference type="EMBL" id="GGFL01010326">
    <property type="protein sequence ID" value="MBW74504.1"/>
    <property type="molecule type" value="Transcribed_RNA"/>
</dbReference>
<reference evidence="3" key="1">
    <citation type="submission" date="2018-01" db="EMBL/GenBank/DDBJ databases">
        <title>An insight into the sialome of Amazonian anophelines.</title>
        <authorList>
            <person name="Ribeiro J.M."/>
            <person name="Scarpassa V."/>
            <person name="Calvo E."/>
        </authorList>
    </citation>
    <scope>NUCLEOTIDE SEQUENCE</scope>
</reference>
<proteinExistence type="predicted"/>
<accession>A0A2M4DA92</accession>
<organism evidence="3">
    <name type="scientific">Anopheles darlingi</name>
    <name type="common">Mosquito</name>
    <dbReference type="NCBI Taxonomy" id="43151"/>
    <lineage>
        <taxon>Eukaryota</taxon>
        <taxon>Metazoa</taxon>
        <taxon>Ecdysozoa</taxon>
        <taxon>Arthropoda</taxon>
        <taxon>Hexapoda</taxon>
        <taxon>Insecta</taxon>
        <taxon>Pterygota</taxon>
        <taxon>Neoptera</taxon>
        <taxon>Endopterygota</taxon>
        <taxon>Diptera</taxon>
        <taxon>Nematocera</taxon>
        <taxon>Culicoidea</taxon>
        <taxon>Culicidae</taxon>
        <taxon>Anophelinae</taxon>
        <taxon>Anopheles</taxon>
    </lineage>
</organism>
<name>A0A2M4DA92_ANODA</name>
<protein>
    <submittedName>
        <fullName evidence="3">Putative secreted protein</fullName>
    </submittedName>
</protein>
<evidence type="ECO:0000313" key="3">
    <source>
        <dbReference type="EMBL" id="MBW74504.1"/>
    </source>
</evidence>
<feature type="chain" id="PRO_5014999201" evidence="2">
    <location>
        <begin position="25"/>
        <end position="75"/>
    </location>
</feature>
<feature type="signal peptide" evidence="2">
    <location>
        <begin position="1"/>
        <end position="24"/>
    </location>
</feature>